<comment type="caution">
    <text evidence="3">The sequence shown here is derived from an EMBL/GenBank/DDBJ whole genome shotgun (WGS) entry which is preliminary data.</text>
</comment>
<dbReference type="Proteomes" id="UP000245577">
    <property type="component" value="Unassembled WGS sequence"/>
</dbReference>
<evidence type="ECO:0000313" key="3">
    <source>
        <dbReference type="EMBL" id="PWB84817.1"/>
    </source>
</evidence>
<feature type="domain" description="Bro-N" evidence="2">
    <location>
        <begin position="6"/>
        <end position="124"/>
    </location>
</feature>
<organism evidence="3 4">
    <name type="scientific">Methanobrevibacter woesei</name>
    <dbReference type="NCBI Taxonomy" id="190976"/>
    <lineage>
        <taxon>Archaea</taxon>
        <taxon>Methanobacteriati</taxon>
        <taxon>Methanobacteriota</taxon>
        <taxon>Methanomada group</taxon>
        <taxon>Methanobacteria</taxon>
        <taxon>Methanobacteriales</taxon>
        <taxon>Methanobacteriaceae</taxon>
        <taxon>Methanobrevibacter</taxon>
    </lineage>
</organism>
<accession>A0A2U1S5N9</accession>
<evidence type="ECO:0000313" key="4">
    <source>
        <dbReference type="Proteomes" id="UP000245577"/>
    </source>
</evidence>
<reference evidence="3 4" key="1">
    <citation type="submission" date="2017-03" db="EMBL/GenBank/DDBJ databases">
        <title>Genome sequence of Methanobrevibacter wosei.</title>
        <authorList>
            <person name="Poehlein A."/>
            <person name="Seedorf H."/>
            <person name="Daniel R."/>
        </authorList>
    </citation>
    <scope>NUCLEOTIDE SEQUENCE [LARGE SCALE GENOMIC DNA]</scope>
    <source>
        <strain evidence="3 4">DSM 11979</strain>
    </source>
</reference>
<dbReference type="Pfam" id="PF02498">
    <property type="entry name" value="Bro-N"/>
    <property type="match status" value="1"/>
</dbReference>
<evidence type="ECO:0000256" key="1">
    <source>
        <dbReference type="SAM" id="MobiDB-lite"/>
    </source>
</evidence>
<evidence type="ECO:0000259" key="2">
    <source>
        <dbReference type="PROSITE" id="PS51750"/>
    </source>
</evidence>
<feature type="compositionally biased region" description="Basic and acidic residues" evidence="1">
    <location>
        <begin position="225"/>
        <end position="241"/>
    </location>
</feature>
<name>A0A2U1S5N9_9EURY</name>
<sequence length="256" mass="29716">MGSEENNEIKLFQDKKIRTKWDSNIEDYYFSVIDVIAVLTESKNPSQYWRTLKSRLKEEGNESVTNCNRLKLPATDGKMRLTDVANTKELLRIIQSVPSPKAEPFKQWLAQLGKERLEEIADPEQAIERAIQTYRNKGYSNEWITQRLRSIEIRKDLTHEWHKSGIKEGIEYAILTDDISKAWSGMSTREYKDYKNLRKESLRDNMTNTELVLNMLAEVSTTEISRNEKPQGLDKSRDVAKRGGSIADNARKDLEK</sequence>
<dbReference type="RefSeq" id="WP_116670360.1">
    <property type="nucleotide sequence ID" value="NZ_MZGU01000007.1"/>
</dbReference>
<protein>
    <recommendedName>
        <fullName evidence="2">Bro-N domain-containing protein</fullName>
    </recommendedName>
</protein>
<dbReference type="EMBL" id="MZGU01000007">
    <property type="protein sequence ID" value="PWB84817.1"/>
    <property type="molecule type" value="Genomic_DNA"/>
</dbReference>
<feature type="region of interest" description="Disordered" evidence="1">
    <location>
        <begin position="223"/>
        <end position="256"/>
    </location>
</feature>
<proteinExistence type="predicted"/>
<dbReference type="PROSITE" id="PS51750">
    <property type="entry name" value="BRO_N"/>
    <property type="match status" value="1"/>
</dbReference>
<dbReference type="InterPro" id="IPR003497">
    <property type="entry name" value="BRO_N_domain"/>
</dbReference>
<dbReference type="AlphaFoldDB" id="A0A2U1S5N9"/>
<gene>
    <name evidence="3" type="ORF">MBBWO_15830</name>
</gene>
<keyword evidence="4" id="KW-1185">Reference proteome</keyword>
<dbReference type="OrthoDB" id="147774at2157"/>
<dbReference type="SMART" id="SM01040">
    <property type="entry name" value="Bro-N"/>
    <property type="match status" value="1"/>
</dbReference>